<feature type="site" description="Contributes to redox potential value" evidence="8">
    <location>
        <position position="34"/>
    </location>
</feature>
<evidence type="ECO:0000259" key="10">
    <source>
        <dbReference type="PROSITE" id="PS51352"/>
    </source>
</evidence>
<dbReference type="Proteomes" id="UP000242427">
    <property type="component" value="Unassembled WGS sequence"/>
</dbReference>
<dbReference type="Pfam" id="PF00085">
    <property type="entry name" value="Thioredoxin"/>
    <property type="match status" value="1"/>
</dbReference>
<keyword evidence="4 9" id="KW-1015">Disulfide bond</keyword>
<keyword evidence="3" id="KW-0249">Electron transport</keyword>
<evidence type="ECO:0000256" key="2">
    <source>
        <dbReference type="ARBA" id="ARBA00022448"/>
    </source>
</evidence>
<keyword evidence="5 9" id="KW-0676">Redox-active center</keyword>
<keyword evidence="2" id="KW-0813">Transport</keyword>
<accession>A0A9X7PF16</accession>
<evidence type="ECO:0000256" key="9">
    <source>
        <dbReference type="PIRSR" id="PIRSR000077-4"/>
    </source>
</evidence>
<sequence>MTTATNAPATPVATVTDDTFAAEVLAEQLPVLVDFTASWCPPCRMIEPVLAELAAEEAGRLKIVRLDVDTSPRTQAAYGVLSMPTLVLFRAGERVTTLVGARSKARLLRDLAADLG</sequence>
<dbReference type="PRINTS" id="PR00421">
    <property type="entry name" value="THIOREDOXIN"/>
</dbReference>
<dbReference type="OrthoDB" id="9790390at2"/>
<keyword evidence="12" id="KW-1185">Reference proteome</keyword>
<dbReference type="PANTHER" id="PTHR45663">
    <property type="entry name" value="GEO12009P1"/>
    <property type="match status" value="1"/>
</dbReference>
<dbReference type="Gene3D" id="3.40.30.10">
    <property type="entry name" value="Glutaredoxin"/>
    <property type="match status" value="1"/>
</dbReference>
<feature type="active site" description="Nucleophile" evidence="8">
    <location>
        <position position="43"/>
    </location>
</feature>
<proteinExistence type="inferred from homology"/>
<dbReference type="InterPro" id="IPR036249">
    <property type="entry name" value="Thioredoxin-like_sf"/>
</dbReference>
<evidence type="ECO:0000256" key="3">
    <source>
        <dbReference type="ARBA" id="ARBA00022982"/>
    </source>
</evidence>
<dbReference type="SUPFAM" id="SSF52833">
    <property type="entry name" value="Thioredoxin-like"/>
    <property type="match status" value="1"/>
</dbReference>
<dbReference type="EMBL" id="PXWG01000121">
    <property type="protein sequence ID" value="PSJ25432.1"/>
    <property type="molecule type" value="Genomic_DNA"/>
</dbReference>
<feature type="domain" description="Thioredoxin" evidence="10">
    <location>
        <begin position="1"/>
        <end position="116"/>
    </location>
</feature>
<dbReference type="GO" id="GO:0015035">
    <property type="term" value="F:protein-disulfide reductase activity"/>
    <property type="evidence" value="ECO:0007669"/>
    <property type="project" value="UniProtKB-UniRule"/>
</dbReference>
<dbReference type="PIRSF" id="PIRSF000077">
    <property type="entry name" value="Thioredoxin"/>
    <property type="match status" value="1"/>
</dbReference>
<gene>
    <name evidence="11" type="primary">trxA</name>
    <name evidence="11" type="ORF">B7P34_28270</name>
</gene>
<dbReference type="CDD" id="cd02947">
    <property type="entry name" value="TRX_family"/>
    <property type="match status" value="1"/>
</dbReference>
<comment type="similarity">
    <text evidence="1 7">Belongs to the thioredoxin family.</text>
</comment>
<dbReference type="InterPro" id="IPR017937">
    <property type="entry name" value="Thioredoxin_CS"/>
</dbReference>
<reference evidence="11 12" key="1">
    <citation type="submission" date="2018-03" db="EMBL/GenBank/DDBJ databases">
        <title>Chitinolytic properties of Streptosporangium nondiastaticum TBG75A20.</title>
        <authorList>
            <person name="Gayathri V."/>
            <person name="Shiburaj S."/>
        </authorList>
    </citation>
    <scope>NUCLEOTIDE SEQUENCE [LARGE SCALE GENOMIC DNA]</scope>
    <source>
        <strain evidence="11 12">TBG75A20</strain>
    </source>
</reference>
<dbReference type="GO" id="GO:0045454">
    <property type="term" value="P:cell redox homeostasis"/>
    <property type="evidence" value="ECO:0007669"/>
    <property type="project" value="TreeGrafter"/>
</dbReference>
<protein>
    <recommendedName>
        <fullName evidence="6 7">Thioredoxin</fullName>
    </recommendedName>
</protein>
<evidence type="ECO:0000313" key="12">
    <source>
        <dbReference type="Proteomes" id="UP000242427"/>
    </source>
</evidence>
<dbReference type="NCBIfam" id="TIGR01068">
    <property type="entry name" value="thioredoxin"/>
    <property type="match status" value="1"/>
</dbReference>
<dbReference type="FunFam" id="3.40.30.10:FF:000001">
    <property type="entry name" value="Thioredoxin"/>
    <property type="match status" value="1"/>
</dbReference>
<dbReference type="GO" id="GO:0005829">
    <property type="term" value="C:cytosol"/>
    <property type="evidence" value="ECO:0007669"/>
    <property type="project" value="TreeGrafter"/>
</dbReference>
<evidence type="ECO:0000313" key="11">
    <source>
        <dbReference type="EMBL" id="PSJ25432.1"/>
    </source>
</evidence>
<evidence type="ECO:0000256" key="6">
    <source>
        <dbReference type="NCBIfam" id="TIGR01068"/>
    </source>
</evidence>
<dbReference type="InterPro" id="IPR005746">
    <property type="entry name" value="Thioredoxin"/>
</dbReference>
<dbReference type="PROSITE" id="PS00194">
    <property type="entry name" value="THIOREDOXIN_1"/>
    <property type="match status" value="1"/>
</dbReference>
<feature type="site" description="Contributes to redox potential value" evidence="8">
    <location>
        <position position="41"/>
    </location>
</feature>
<comment type="caution">
    <text evidence="11">The sequence shown here is derived from an EMBL/GenBank/DDBJ whole genome shotgun (WGS) entry which is preliminary data.</text>
</comment>
<dbReference type="AlphaFoldDB" id="A0A9X7PF16"/>
<feature type="site" description="Contributes to redox potential value" evidence="8">
    <location>
        <position position="42"/>
    </location>
</feature>
<feature type="active site" description="Nucleophile" evidence="8">
    <location>
        <position position="40"/>
    </location>
</feature>
<evidence type="ECO:0000256" key="1">
    <source>
        <dbReference type="ARBA" id="ARBA00008987"/>
    </source>
</evidence>
<evidence type="ECO:0000256" key="5">
    <source>
        <dbReference type="ARBA" id="ARBA00023284"/>
    </source>
</evidence>
<dbReference type="PROSITE" id="PS51352">
    <property type="entry name" value="THIOREDOXIN_2"/>
    <property type="match status" value="1"/>
</dbReference>
<feature type="disulfide bond" description="Redox-active" evidence="9">
    <location>
        <begin position="40"/>
        <end position="43"/>
    </location>
</feature>
<evidence type="ECO:0000256" key="8">
    <source>
        <dbReference type="PIRSR" id="PIRSR000077-1"/>
    </source>
</evidence>
<evidence type="ECO:0000256" key="7">
    <source>
        <dbReference type="PIRNR" id="PIRNR000077"/>
    </source>
</evidence>
<organism evidence="11 12">
    <name type="scientific">Streptosporangium nondiastaticum</name>
    <dbReference type="NCBI Taxonomy" id="35764"/>
    <lineage>
        <taxon>Bacteria</taxon>
        <taxon>Bacillati</taxon>
        <taxon>Actinomycetota</taxon>
        <taxon>Actinomycetes</taxon>
        <taxon>Streptosporangiales</taxon>
        <taxon>Streptosporangiaceae</taxon>
        <taxon>Streptosporangium</taxon>
    </lineage>
</organism>
<evidence type="ECO:0000256" key="4">
    <source>
        <dbReference type="ARBA" id="ARBA00023157"/>
    </source>
</evidence>
<name>A0A9X7PF16_9ACTN</name>
<dbReference type="PANTHER" id="PTHR45663:SF11">
    <property type="entry name" value="GEO12009P1"/>
    <property type="match status" value="1"/>
</dbReference>
<dbReference type="InterPro" id="IPR013766">
    <property type="entry name" value="Thioredoxin_domain"/>
</dbReference>